<dbReference type="OrthoDB" id="1047367at2759"/>
<dbReference type="RefSeq" id="XP_040678139.1">
    <property type="nucleotide sequence ID" value="XM_040823980.1"/>
</dbReference>
<reference evidence="1 2" key="1">
    <citation type="journal article" date="2014" name="Proc. Natl. Acad. Sci. U.S.A.">
        <title>Trajectory and genomic determinants of fungal-pathogen speciation and host adaptation.</title>
        <authorList>
            <person name="Hu X."/>
            <person name="Xiao G."/>
            <person name="Zheng P."/>
            <person name="Shang Y."/>
            <person name="Su Y."/>
            <person name="Zhang X."/>
            <person name="Liu X."/>
            <person name="Zhan S."/>
            <person name="St Leger R.J."/>
            <person name="Wang C."/>
        </authorList>
    </citation>
    <scope>NUCLEOTIDE SEQUENCE [LARGE SCALE GENOMIC DNA]</scope>
    <source>
        <strain evidence="1 2">ARSEF 1941</strain>
    </source>
</reference>
<proteinExistence type="predicted"/>
<dbReference type="HOGENOM" id="CLU_1787252_0_0_1"/>
<dbReference type="STRING" id="1081103.A0A0B2WSR1"/>
<dbReference type="GeneID" id="63739637"/>
<keyword evidence="2" id="KW-1185">Reference proteome</keyword>
<gene>
    <name evidence="1" type="ORF">MAM_05182</name>
</gene>
<dbReference type="EMBL" id="AZHE01000012">
    <property type="protein sequence ID" value="KHN97073.1"/>
    <property type="molecule type" value="Genomic_DNA"/>
</dbReference>
<name>A0A0B2WSR1_METAS</name>
<evidence type="ECO:0000313" key="1">
    <source>
        <dbReference type="EMBL" id="KHN97073.1"/>
    </source>
</evidence>
<organism evidence="1 2">
    <name type="scientific">Metarhizium album (strain ARSEF 1941)</name>
    <dbReference type="NCBI Taxonomy" id="1081103"/>
    <lineage>
        <taxon>Eukaryota</taxon>
        <taxon>Fungi</taxon>
        <taxon>Dikarya</taxon>
        <taxon>Ascomycota</taxon>
        <taxon>Pezizomycotina</taxon>
        <taxon>Sordariomycetes</taxon>
        <taxon>Hypocreomycetidae</taxon>
        <taxon>Hypocreales</taxon>
        <taxon>Clavicipitaceae</taxon>
        <taxon>Metarhizium</taxon>
    </lineage>
</organism>
<dbReference type="Proteomes" id="UP000030816">
    <property type="component" value="Unassembled WGS sequence"/>
</dbReference>
<protein>
    <submittedName>
        <fullName evidence="1">Uncharacterized protein</fullName>
    </submittedName>
</protein>
<evidence type="ECO:0000313" key="2">
    <source>
        <dbReference type="Proteomes" id="UP000030816"/>
    </source>
</evidence>
<sequence>MATTEGGKAIPAQLKVWHKAVDLNPVAGKTTLDDDVAVTRDLSVCAHGMRSLTWEALTPSASCFLQCIIHVGGLLELGLWKFAENSANDFWRGNGIDKMVVSAYSDHDVVRCYCFYPAKKNDLKEDGWNMATTGENLAAAFAELV</sequence>
<dbReference type="AlphaFoldDB" id="A0A0B2WSR1"/>
<accession>A0A0B2WSR1</accession>
<comment type="caution">
    <text evidence="1">The sequence shown here is derived from an EMBL/GenBank/DDBJ whole genome shotgun (WGS) entry which is preliminary data.</text>
</comment>